<accession>A0ABT0GHT9</accession>
<feature type="compositionally biased region" description="Basic residues" evidence="1">
    <location>
        <begin position="112"/>
        <end position="143"/>
    </location>
</feature>
<reference evidence="2" key="1">
    <citation type="submission" date="2022-04" db="EMBL/GenBank/DDBJ databases">
        <title>Lysobacter sp. CAU 1642 isolated from sea sand.</title>
        <authorList>
            <person name="Kim W."/>
        </authorList>
    </citation>
    <scope>NUCLEOTIDE SEQUENCE</scope>
    <source>
        <strain evidence="2">CAU 1642</strain>
    </source>
</reference>
<keyword evidence="3" id="KW-1185">Reference proteome</keyword>
<evidence type="ECO:0000256" key="1">
    <source>
        <dbReference type="SAM" id="MobiDB-lite"/>
    </source>
</evidence>
<comment type="caution">
    <text evidence="2">The sequence shown here is derived from an EMBL/GenBank/DDBJ whole genome shotgun (WGS) entry which is preliminary data.</text>
</comment>
<evidence type="ECO:0000313" key="3">
    <source>
        <dbReference type="Proteomes" id="UP001431449"/>
    </source>
</evidence>
<protein>
    <submittedName>
        <fullName evidence="2">Phasin family protein</fullName>
    </submittedName>
</protein>
<feature type="region of interest" description="Disordered" evidence="1">
    <location>
        <begin position="111"/>
        <end position="143"/>
    </location>
</feature>
<evidence type="ECO:0000313" key="2">
    <source>
        <dbReference type="EMBL" id="MCK7594108.1"/>
    </source>
</evidence>
<dbReference type="EMBL" id="JALNMH010000008">
    <property type="protein sequence ID" value="MCK7594108.1"/>
    <property type="molecule type" value="Genomic_DNA"/>
</dbReference>
<sequence>MVKQVKTRKAAAKRNPDFNARQLWLASLGAASLTRKQGIKLYDAMVEEGTSLQGKVNKAVDDAKAQVGGAIENVRGRIDGVVAPVRERAEATFVVIKDEVETRLQPVLARFGKAKPTTKRAPAKRRAAPKARKAPAKRTRKAA</sequence>
<dbReference type="InterPro" id="IPR008769">
    <property type="entry name" value="PhaF_PhaI"/>
</dbReference>
<gene>
    <name evidence="2" type="ORF">M0G41_10535</name>
</gene>
<dbReference type="RefSeq" id="WP_248209099.1">
    <property type="nucleotide sequence ID" value="NZ_JALNMH010000008.1"/>
</dbReference>
<dbReference type="Proteomes" id="UP001431449">
    <property type="component" value="Unassembled WGS sequence"/>
</dbReference>
<name>A0ABT0GHT9_9GAMM</name>
<proteinExistence type="predicted"/>
<dbReference type="Pfam" id="PF05597">
    <property type="entry name" value="Phasin"/>
    <property type="match status" value="1"/>
</dbReference>
<organism evidence="2 3">
    <name type="scientific">Pseudomarimonas salicorniae</name>
    <dbReference type="NCBI Taxonomy" id="2933270"/>
    <lineage>
        <taxon>Bacteria</taxon>
        <taxon>Pseudomonadati</taxon>
        <taxon>Pseudomonadota</taxon>
        <taxon>Gammaproteobacteria</taxon>
        <taxon>Lysobacterales</taxon>
        <taxon>Lysobacteraceae</taxon>
        <taxon>Pseudomarimonas</taxon>
    </lineage>
</organism>